<feature type="compositionally biased region" description="Basic and acidic residues" evidence="1">
    <location>
        <begin position="23"/>
        <end position="32"/>
    </location>
</feature>
<dbReference type="RefSeq" id="WP_262624013.1">
    <property type="nucleotide sequence ID" value="NZ_JAOQKI010000015.1"/>
</dbReference>
<reference evidence="2 3" key="1">
    <citation type="journal article" date="2021" name="ISME Commun">
        <title>Automated analysis of genomic sequences facilitates high-throughput and comprehensive description of bacteria.</title>
        <authorList>
            <person name="Hitch T.C.A."/>
        </authorList>
    </citation>
    <scope>NUCLEOTIDE SEQUENCE [LARGE SCALE GENOMIC DNA]</scope>
    <source>
        <strain evidence="2 3">Sanger_19</strain>
    </source>
</reference>
<evidence type="ECO:0000313" key="3">
    <source>
        <dbReference type="Proteomes" id="UP001209666"/>
    </source>
</evidence>
<comment type="caution">
    <text evidence="2">The sequence shown here is derived from an EMBL/GenBank/DDBJ whole genome shotgun (WGS) entry which is preliminary data.</text>
</comment>
<feature type="region of interest" description="Disordered" evidence="1">
    <location>
        <begin position="23"/>
        <end position="45"/>
    </location>
</feature>
<keyword evidence="3" id="KW-1185">Reference proteome</keyword>
<dbReference type="Proteomes" id="UP001209666">
    <property type="component" value="Unassembled WGS sequence"/>
</dbReference>
<name>A0ABT2SEX9_9FIRM</name>
<proteinExistence type="predicted"/>
<dbReference type="EMBL" id="JAOQKI010000015">
    <property type="protein sequence ID" value="MCU6717623.1"/>
    <property type="molecule type" value="Genomic_DNA"/>
</dbReference>
<evidence type="ECO:0000313" key="2">
    <source>
        <dbReference type="EMBL" id="MCU6717623.1"/>
    </source>
</evidence>
<accession>A0ABT2SEX9</accession>
<evidence type="ECO:0000256" key="1">
    <source>
        <dbReference type="SAM" id="MobiDB-lite"/>
    </source>
</evidence>
<protein>
    <submittedName>
        <fullName evidence="2">Uncharacterized protein</fullName>
    </submittedName>
</protein>
<gene>
    <name evidence="2" type="ORF">OCV43_10080</name>
</gene>
<sequence>MNVYTHLKLEDTKDELEQMKSKGAVKKGDDFGGHGVCQKGNKESE</sequence>
<organism evidence="2 3">
    <name type="scientific">Roseburia amylophila</name>
    <dbReference type="NCBI Taxonomy" id="2981794"/>
    <lineage>
        <taxon>Bacteria</taxon>
        <taxon>Bacillati</taxon>
        <taxon>Bacillota</taxon>
        <taxon>Clostridia</taxon>
        <taxon>Lachnospirales</taxon>
        <taxon>Lachnospiraceae</taxon>
        <taxon>Roseburia</taxon>
    </lineage>
</organism>